<evidence type="ECO:0000256" key="2">
    <source>
        <dbReference type="ARBA" id="ARBA00022723"/>
    </source>
</evidence>
<evidence type="ECO:0000259" key="3">
    <source>
        <dbReference type="Pfam" id="PF01557"/>
    </source>
</evidence>
<feature type="domain" description="Fumarylacetoacetase-like C-terminal" evidence="3">
    <location>
        <begin position="72"/>
        <end position="274"/>
    </location>
</feature>
<proteinExistence type="inferred from homology"/>
<dbReference type="FunFam" id="3.90.850.10:FF:000002">
    <property type="entry name" value="2-hydroxyhepta-2,4-diene-1,7-dioate isomerase"/>
    <property type="match status" value="1"/>
</dbReference>
<accession>A0A7X5KLB0</accession>
<dbReference type="EMBL" id="JAAEEH010000004">
    <property type="protein sequence ID" value="NDL66646.1"/>
    <property type="molecule type" value="Genomic_DNA"/>
</dbReference>
<dbReference type="PANTHER" id="PTHR42796:SF4">
    <property type="entry name" value="FUMARYLACETOACETATE HYDROLASE DOMAIN-CONTAINING PROTEIN 2A"/>
    <property type="match status" value="1"/>
</dbReference>
<dbReference type="Pfam" id="PF01557">
    <property type="entry name" value="FAA_hydrolase"/>
    <property type="match status" value="1"/>
</dbReference>
<dbReference type="GO" id="GO:0019752">
    <property type="term" value="P:carboxylic acid metabolic process"/>
    <property type="evidence" value="ECO:0007669"/>
    <property type="project" value="UniProtKB-ARBA"/>
</dbReference>
<evidence type="ECO:0000313" key="4">
    <source>
        <dbReference type="EMBL" id="NDL66646.1"/>
    </source>
</evidence>
<comment type="caution">
    <text evidence="4">The sequence shown here is derived from an EMBL/GenBank/DDBJ whole genome shotgun (WGS) entry which is preliminary data.</text>
</comment>
<organism evidence="4 5">
    <name type="scientific">Anaerotalea alkaliphila</name>
    <dbReference type="NCBI Taxonomy" id="2662126"/>
    <lineage>
        <taxon>Bacteria</taxon>
        <taxon>Bacillati</taxon>
        <taxon>Bacillota</taxon>
        <taxon>Clostridia</taxon>
        <taxon>Eubacteriales</taxon>
        <taxon>Anaerotalea</taxon>
    </lineage>
</organism>
<sequence length="278" mass="30379">MKLVRFGEEGKEKPGILDGEGRIRDLSLVVGDVDRELLGDLDRLRTLDLETLPLAPEGVRLGPCFNGIGNFLCIGLNYRKHAEETGMALPKEPVLFMKATGAISGPQDPILLPPGSLRTDWEVELGVVIGRRAKRVGVEEALAHVAGYCVVNDVSERDLQMETGQWIRGKSHDSFGPVGPWFVTADEVPDPQDLGLWLELNGERVQDSNTQDMIFSVAELVSRLSQVLTLQPGDLISTGTPSGVGMGMKPPRHLREGDVVELGIQGMGVQRQKVKRDE</sequence>
<evidence type="ECO:0000256" key="1">
    <source>
        <dbReference type="ARBA" id="ARBA00010211"/>
    </source>
</evidence>
<keyword evidence="4" id="KW-0378">Hydrolase</keyword>
<dbReference type="GO" id="GO:0016853">
    <property type="term" value="F:isomerase activity"/>
    <property type="evidence" value="ECO:0007669"/>
    <property type="project" value="UniProtKB-ARBA"/>
</dbReference>
<dbReference type="RefSeq" id="WP_162369370.1">
    <property type="nucleotide sequence ID" value="NZ_JAAEEH010000004.1"/>
</dbReference>
<dbReference type="InterPro" id="IPR051121">
    <property type="entry name" value="FAH"/>
</dbReference>
<evidence type="ECO:0000313" key="5">
    <source>
        <dbReference type="Proteomes" id="UP000461585"/>
    </source>
</evidence>
<dbReference type="SUPFAM" id="SSF56529">
    <property type="entry name" value="FAH"/>
    <property type="match status" value="1"/>
</dbReference>
<keyword evidence="5" id="KW-1185">Reference proteome</keyword>
<dbReference type="Proteomes" id="UP000461585">
    <property type="component" value="Unassembled WGS sequence"/>
</dbReference>
<protein>
    <submittedName>
        <fullName evidence="4">Fumarylacetoacetate hydrolase family protein</fullName>
    </submittedName>
</protein>
<comment type="similarity">
    <text evidence="1">Belongs to the FAH family.</text>
</comment>
<dbReference type="GO" id="GO:0046872">
    <property type="term" value="F:metal ion binding"/>
    <property type="evidence" value="ECO:0007669"/>
    <property type="project" value="UniProtKB-KW"/>
</dbReference>
<keyword evidence="2" id="KW-0479">Metal-binding</keyword>
<reference evidence="4 5" key="1">
    <citation type="submission" date="2020-01" db="EMBL/GenBank/DDBJ databases">
        <title>Anaeroalcalibacter tamaniensis gen. nov., sp. nov., moderately halophilic strictly anaerobic fermenter bacterium from mud volcano of Taman peninsula.</title>
        <authorList>
            <person name="Frolova A."/>
            <person name="Merkel A.Y."/>
            <person name="Slobodkin A.I."/>
        </authorList>
    </citation>
    <scope>NUCLEOTIDE SEQUENCE [LARGE SCALE GENOMIC DNA]</scope>
    <source>
        <strain evidence="4 5">F-3ap</strain>
    </source>
</reference>
<dbReference type="InterPro" id="IPR036663">
    <property type="entry name" value="Fumarylacetoacetase_C_sf"/>
</dbReference>
<dbReference type="InterPro" id="IPR011234">
    <property type="entry name" value="Fumarylacetoacetase-like_C"/>
</dbReference>
<dbReference type="PANTHER" id="PTHR42796">
    <property type="entry name" value="FUMARYLACETOACETATE HYDROLASE DOMAIN-CONTAINING PROTEIN 2A-RELATED"/>
    <property type="match status" value="1"/>
</dbReference>
<dbReference type="Gene3D" id="3.90.850.10">
    <property type="entry name" value="Fumarylacetoacetase-like, C-terminal domain"/>
    <property type="match status" value="1"/>
</dbReference>
<gene>
    <name evidence="4" type="ORF">GXN74_02640</name>
</gene>
<dbReference type="GO" id="GO:0016787">
    <property type="term" value="F:hydrolase activity"/>
    <property type="evidence" value="ECO:0007669"/>
    <property type="project" value="UniProtKB-KW"/>
</dbReference>
<name>A0A7X5KLB0_9FIRM</name>
<dbReference type="AlphaFoldDB" id="A0A7X5KLB0"/>